<evidence type="ECO:0000313" key="5">
    <source>
        <dbReference type="Proteomes" id="UP000632535"/>
    </source>
</evidence>
<keyword evidence="5" id="KW-1185">Reference proteome</keyword>
<dbReference type="EMBL" id="BMDG01000001">
    <property type="protein sequence ID" value="GGI04758.1"/>
    <property type="molecule type" value="Genomic_DNA"/>
</dbReference>
<dbReference type="SUPFAM" id="SSF47240">
    <property type="entry name" value="Ferritin-like"/>
    <property type="match status" value="1"/>
</dbReference>
<dbReference type="InterPro" id="IPR012347">
    <property type="entry name" value="Ferritin-like"/>
</dbReference>
<dbReference type="PIRSF" id="PIRSF005900">
    <property type="entry name" value="Dps"/>
    <property type="match status" value="1"/>
</dbReference>
<dbReference type="InterPro" id="IPR002177">
    <property type="entry name" value="DPS_DNA-bd"/>
</dbReference>
<feature type="domain" description="Ferritin/DPS" evidence="3">
    <location>
        <begin position="21"/>
        <end position="156"/>
    </location>
</feature>
<gene>
    <name evidence="4" type="ORF">GCM10007368_02760</name>
</gene>
<dbReference type="PANTHER" id="PTHR42932">
    <property type="entry name" value="GENERAL STRESS PROTEIN 20U"/>
    <property type="match status" value="1"/>
</dbReference>
<comment type="caution">
    <text evidence="4">The sequence shown here is derived from an EMBL/GenBank/DDBJ whole genome shotgun (WGS) entry which is preliminary data.</text>
</comment>
<sequence>MSAPTIKRNTARAEASDKLRAHLQRLLVALVDLHVQGKQAHWNVTGRGFRDLHLQLDELVDVAREHSDVIAERLRALQAVPDGRTETVATTTDLSPYPAGLVSVGDTVDAIVERVAQTVEVAREVHDDVDAEDPTTADLLHEVITDLEKQAWMISSENAETGA</sequence>
<organism evidence="4 5">
    <name type="scientific">Isoptericola cucumis</name>
    <dbReference type="NCBI Taxonomy" id="1776856"/>
    <lineage>
        <taxon>Bacteria</taxon>
        <taxon>Bacillati</taxon>
        <taxon>Actinomycetota</taxon>
        <taxon>Actinomycetes</taxon>
        <taxon>Micrococcales</taxon>
        <taxon>Promicromonosporaceae</taxon>
        <taxon>Isoptericola</taxon>
    </lineage>
</organism>
<dbReference type="Pfam" id="PF00210">
    <property type="entry name" value="Ferritin"/>
    <property type="match status" value="1"/>
</dbReference>
<proteinExistence type="inferred from homology"/>
<reference evidence="5" key="1">
    <citation type="journal article" date="2019" name="Int. J. Syst. Evol. Microbiol.">
        <title>The Global Catalogue of Microorganisms (GCM) 10K type strain sequencing project: providing services to taxonomists for standard genome sequencing and annotation.</title>
        <authorList>
            <consortium name="The Broad Institute Genomics Platform"/>
            <consortium name="The Broad Institute Genome Sequencing Center for Infectious Disease"/>
            <person name="Wu L."/>
            <person name="Ma J."/>
        </authorList>
    </citation>
    <scope>NUCLEOTIDE SEQUENCE [LARGE SCALE GENOMIC DNA]</scope>
    <source>
        <strain evidence="5">CCM 8653</strain>
    </source>
</reference>
<dbReference type="PRINTS" id="PR01346">
    <property type="entry name" value="HELNAPAPROT"/>
</dbReference>
<dbReference type="Proteomes" id="UP000632535">
    <property type="component" value="Unassembled WGS sequence"/>
</dbReference>
<dbReference type="InterPro" id="IPR023188">
    <property type="entry name" value="DPS_DNA-bd_CS"/>
</dbReference>
<dbReference type="CDD" id="cd01043">
    <property type="entry name" value="DPS"/>
    <property type="match status" value="1"/>
</dbReference>
<protein>
    <submittedName>
        <fullName evidence="4">DNA starvation/stationary phase protection protein</fullName>
    </submittedName>
</protein>
<dbReference type="PROSITE" id="PS00818">
    <property type="entry name" value="DPS_1"/>
    <property type="match status" value="1"/>
</dbReference>
<dbReference type="RefSeq" id="WP_229737302.1">
    <property type="nucleotide sequence ID" value="NZ_BMDG01000001.1"/>
</dbReference>
<dbReference type="Gene3D" id="1.20.1260.10">
    <property type="match status" value="1"/>
</dbReference>
<evidence type="ECO:0000256" key="2">
    <source>
        <dbReference type="RuleBase" id="RU003875"/>
    </source>
</evidence>
<accession>A0ABQ2B085</accession>
<dbReference type="PANTHER" id="PTHR42932:SF2">
    <property type="entry name" value="DNA PROTECTION DURING STARVATION PROTEIN 1"/>
    <property type="match status" value="1"/>
</dbReference>
<dbReference type="InterPro" id="IPR008331">
    <property type="entry name" value="Ferritin_DPS_dom"/>
</dbReference>
<evidence type="ECO:0000313" key="4">
    <source>
        <dbReference type="EMBL" id="GGI04758.1"/>
    </source>
</evidence>
<comment type="similarity">
    <text evidence="1 2">Belongs to the Dps family.</text>
</comment>
<evidence type="ECO:0000259" key="3">
    <source>
        <dbReference type="Pfam" id="PF00210"/>
    </source>
</evidence>
<dbReference type="InterPro" id="IPR009078">
    <property type="entry name" value="Ferritin-like_SF"/>
</dbReference>
<evidence type="ECO:0000256" key="1">
    <source>
        <dbReference type="ARBA" id="ARBA00009497"/>
    </source>
</evidence>
<name>A0ABQ2B085_9MICO</name>